<dbReference type="InterPro" id="IPR006224">
    <property type="entry name" value="PsdUridine_synth_RluA-like_CS"/>
</dbReference>
<keyword evidence="9" id="KW-1185">Reference proteome</keyword>
<comment type="similarity">
    <text evidence="1 6">Belongs to the pseudouridine synthase RluA family.</text>
</comment>
<dbReference type="PANTHER" id="PTHR21600">
    <property type="entry name" value="MITOCHONDRIAL RNA PSEUDOURIDINE SYNTHASE"/>
    <property type="match status" value="1"/>
</dbReference>
<comment type="catalytic activity">
    <reaction evidence="3">
        <text>uridine(1911/1915/1917) in 23S rRNA = pseudouridine(1911/1915/1917) in 23S rRNA</text>
        <dbReference type="Rhea" id="RHEA:42524"/>
        <dbReference type="Rhea" id="RHEA-COMP:10097"/>
        <dbReference type="Rhea" id="RHEA-COMP:10098"/>
        <dbReference type="ChEBI" id="CHEBI:65314"/>
        <dbReference type="ChEBI" id="CHEBI:65315"/>
        <dbReference type="EC" id="5.4.99.23"/>
    </reaction>
</comment>
<keyword evidence="2 6" id="KW-0413">Isomerase</keyword>
<organism evidence="8 9">
    <name type="scientific">Baumannia cicadellinicola subsp. Homalodisca coagulata</name>
    <dbReference type="NCBI Taxonomy" id="374463"/>
    <lineage>
        <taxon>Bacteria</taxon>
        <taxon>Pseudomonadati</taxon>
        <taxon>Pseudomonadota</taxon>
        <taxon>Gammaproteobacteria</taxon>
        <taxon>Candidatus Palibaumannia</taxon>
    </lineage>
</organism>
<dbReference type="PROSITE" id="PS50889">
    <property type="entry name" value="S4"/>
    <property type="match status" value="1"/>
</dbReference>
<dbReference type="GO" id="GO:0160140">
    <property type="term" value="F:23S rRNA pseudouridine(1911/1915/1917) synthase activity"/>
    <property type="evidence" value="ECO:0007669"/>
    <property type="project" value="UniProtKB-EC"/>
</dbReference>
<name>Q1LTR4_BAUCH</name>
<evidence type="ECO:0000256" key="4">
    <source>
        <dbReference type="PIRSR" id="PIRSR606225-1"/>
    </source>
</evidence>
<dbReference type="SUPFAM" id="SSF55174">
    <property type="entry name" value="Alpha-L RNA-binding motif"/>
    <property type="match status" value="1"/>
</dbReference>
<dbReference type="PROSITE" id="PS01129">
    <property type="entry name" value="PSI_RLU"/>
    <property type="match status" value="1"/>
</dbReference>
<feature type="active site" evidence="4">
    <location>
        <position position="142"/>
    </location>
</feature>
<dbReference type="Pfam" id="PF01479">
    <property type="entry name" value="S4"/>
    <property type="match status" value="1"/>
</dbReference>
<proteinExistence type="inferred from homology"/>
<dbReference type="NCBIfam" id="NF008385">
    <property type="entry name" value="PRK11180.1"/>
    <property type="match status" value="1"/>
</dbReference>
<dbReference type="STRING" id="374463.BCI_0193"/>
<dbReference type="GO" id="GO:0000455">
    <property type="term" value="P:enzyme-directed rRNA pseudouridine synthesis"/>
    <property type="evidence" value="ECO:0007669"/>
    <property type="project" value="TreeGrafter"/>
</dbReference>
<dbReference type="GO" id="GO:0003723">
    <property type="term" value="F:RNA binding"/>
    <property type="evidence" value="ECO:0007669"/>
    <property type="project" value="UniProtKB-KW"/>
</dbReference>
<comment type="function">
    <text evidence="6">Responsible for synthesis of pseudouridine from uracil.</text>
</comment>
<dbReference type="SMART" id="SM00363">
    <property type="entry name" value="S4"/>
    <property type="match status" value="1"/>
</dbReference>
<evidence type="ECO:0000313" key="9">
    <source>
        <dbReference type="Proteomes" id="UP000002427"/>
    </source>
</evidence>
<dbReference type="EMBL" id="CP000238">
    <property type="protein sequence ID" value="ABF14255.1"/>
    <property type="molecule type" value="Genomic_DNA"/>
</dbReference>
<evidence type="ECO:0000256" key="5">
    <source>
        <dbReference type="PROSITE-ProRule" id="PRU00182"/>
    </source>
</evidence>
<dbReference type="EC" id="5.4.99.-" evidence="6"/>
<dbReference type="InterPro" id="IPR020103">
    <property type="entry name" value="PsdUridine_synth_cat_dom_sf"/>
</dbReference>
<protein>
    <recommendedName>
        <fullName evidence="6">Pseudouridine synthase</fullName>
        <ecNumber evidence="6">5.4.99.-</ecNumber>
    </recommendedName>
</protein>
<dbReference type="OrthoDB" id="9807829at2"/>
<dbReference type="InterPro" id="IPR006225">
    <property type="entry name" value="PsdUridine_synth_RluC/D"/>
</dbReference>
<reference evidence="8 9" key="1">
    <citation type="journal article" date="2006" name="PLoS Biol.">
        <title>Metabolic complementarity and genomics of the dual bacterial symbiosis of sharpshooters.</title>
        <authorList>
            <person name="Wu D."/>
            <person name="Daugherty S.C."/>
            <person name="Van Aken S.E."/>
            <person name="Pai G.H."/>
            <person name="Watkins K.L."/>
            <person name="Khouri H."/>
            <person name="Tallon L.J."/>
            <person name="Zaborsky J.M."/>
            <person name="Dunbar H.E."/>
            <person name="Tran P.L."/>
            <person name="Moran N.A."/>
            <person name="Eisen J.A."/>
        </authorList>
    </citation>
    <scope>NUCLEOTIDE SEQUENCE [LARGE SCALE GENOMIC DNA]</scope>
    <source>
        <strain evidence="8">Hc</strain>
    </source>
</reference>
<dbReference type="CDD" id="cd00165">
    <property type="entry name" value="S4"/>
    <property type="match status" value="1"/>
</dbReference>
<dbReference type="SUPFAM" id="SSF55120">
    <property type="entry name" value="Pseudouridine synthase"/>
    <property type="match status" value="1"/>
</dbReference>
<dbReference type="HOGENOM" id="CLU_016902_4_0_6"/>
<feature type="domain" description="RNA-binding S4" evidence="7">
    <location>
        <begin position="19"/>
        <end position="86"/>
    </location>
</feature>
<dbReference type="Pfam" id="PF00849">
    <property type="entry name" value="PseudoU_synth_2"/>
    <property type="match status" value="1"/>
</dbReference>
<dbReference type="PANTHER" id="PTHR21600:SF44">
    <property type="entry name" value="RIBOSOMAL LARGE SUBUNIT PSEUDOURIDINE SYNTHASE D"/>
    <property type="match status" value="1"/>
</dbReference>
<dbReference type="AlphaFoldDB" id="Q1LTR4"/>
<dbReference type="InterPro" id="IPR002942">
    <property type="entry name" value="S4_RNA-bd"/>
</dbReference>
<dbReference type="Gene3D" id="3.10.290.10">
    <property type="entry name" value="RNA-binding S4 domain"/>
    <property type="match status" value="1"/>
</dbReference>
<accession>Q1LTR4</accession>
<dbReference type="RefSeq" id="WP_011520383.1">
    <property type="nucleotide sequence ID" value="NC_007984.1"/>
</dbReference>
<comment type="catalytic activity">
    <reaction evidence="6">
        <text>a uridine in RNA = a pseudouridine in RNA</text>
        <dbReference type="Rhea" id="RHEA:48348"/>
        <dbReference type="Rhea" id="RHEA-COMP:12068"/>
        <dbReference type="Rhea" id="RHEA-COMP:12069"/>
        <dbReference type="ChEBI" id="CHEBI:65314"/>
        <dbReference type="ChEBI" id="CHEBI:65315"/>
    </reaction>
</comment>
<evidence type="ECO:0000256" key="3">
    <source>
        <dbReference type="ARBA" id="ARBA00036882"/>
    </source>
</evidence>
<sequence>MAPQYLNITEQVPHILFPQRLDQAIAKLLADYSRSQIKGWILEGKVKVNDQVTILPNKKILGGEIIKISVMIEREHEQYWKAQNIALNIVYEDDDIIVINKPRDMVVHSGAGNLDGTILNALLYYYPAIANVPRAGIVHRLDKNTTGLMIVGKTLSAQTKLVELLRTRSIIREYEAITIGIINNDGTVEQPIARHATKRTHMTVNPLGKPAITHYSIIERFRAHTRLRLRLETGRTHQIRVHMAYMNHHLVGDQLYRSSQQNHHSNIEVLRRFNRQALHATTLRLHHPITAREMELHAALPQDMVELVNALQEDRKNFL</sequence>
<evidence type="ECO:0000256" key="2">
    <source>
        <dbReference type="ARBA" id="ARBA00023235"/>
    </source>
</evidence>
<evidence type="ECO:0000256" key="1">
    <source>
        <dbReference type="ARBA" id="ARBA00010876"/>
    </source>
</evidence>
<dbReference type="CDD" id="cd02869">
    <property type="entry name" value="PseudoU_synth_RluA_like"/>
    <property type="match status" value="1"/>
</dbReference>
<dbReference type="InterPro" id="IPR006145">
    <property type="entry name" value="PsdUridine_synth_RsuA/RluA"/>
</dbReference>
<gene>
    <name evidence="8" type="primary">rluD</name>
    <name evidence="8" type="ordered locus">BCI_0193</name>
</gene>
<evidence type="ECO:0000313" key="8">
    <source>
        <dbReference type="EMBL" id="ABF14255.1"/>
    </source>
</evidence>
<dbReference type="InterPro" id="IPR050188">
    <property type="entry name" value="RluA_PseudoU_synthase"/>
</dbReference>
<evidence type="ECO:0000256" key="6">
    <source>
        <dbReference type="RuleBase" id="RU362028"/>
    </source>
</evidence>
<dbReference type="Proteomes" id="UP000002427">
    <property type="component" value="Chromosome"/>
</dbReference>
<keyword evidence="5" id="KW-0694">RNA-binding</keyword>
<evidence type="ECO:0000259" key="7">
    <source>
        <dbReference type="SMART" id="SM00363"/>
    </source>
</evidence>
<dbReference type="Gene3D" id="3.30.2350.10">
    <property type="entry name" value="Pseudouridine synthase"/>
    <property type="match status" value="1"/>
</dbReference>
<dbReference type="InterPro" id="IPR036986">
    <property type="entry name" value="S4_RNA-bd_sf"/>
</dbReference>
<dbReference type="NCBIfam" id="TIGR00005">
    <property type="entry name" value="rluA_subfam"/>
    <property type="match status" value="1"/>
</dbReference>
<dbReference type="KEGG" id="bci:BCI_0193"/>